<evidence type="ECO:0000256" key="1">
    <source>
        <dbReference type="ARBA" id="ARBA00006672"/>
    </source>
</evidence>
<keyword evidence="3 5" id="KW-0863">Zinc-finger</keyword>
<feature type="region of interest" description="Disordered" evidence="6">
    <location>
        <begin position="1"/>
        <end position="48"/>
    </location>
</feature>
<dbReference type="InterPro" id="IPR001841">
    <property type="entry name" value="Znf_RING"/>
</dbReference>
<feature type="compositionally biased region" description="Polar residues" evidence="6">
    <location>
        <begin position="391"/>
        <end position="437"/>
    </location>
</feature>
<evidence type="ECO:0000256" key="4">
    <source>
        <dbReference type="ARBA" id="ARBA00022833"/>
    </source>
</evidence>
<accession>A0AA88Y947</accession>
<comment type="caution">
    <text evidence="8">The sequence shown here is derived from an EMBL/GenBank/DDBJ whole genome shotgun (WGS) entry which is preliminary data.</text>
</comment>
<proteinExistence type="inferred from homology"/>
<feature type="compositionally biased region" description="Polar residues" evidence="6">
    <location>
        <begin position="336"/>
        <end position="346"/>
    </location>
</feature>
<dbReference type="SUPFAM" id="SSF57924">
    <property type="entry name" value="Inhibitor of apoptosis (IAP) repeat"/>
    <property type="match status" value="2"/>
</dbReference>
<dbReference type="PROSITE" id="PS50089">
    <property type="entry name" value="ZF_RING_2"/>
    <property type="match status" value="1"/>
</dbReference>
<dbReference type="PANTHER" id="PTHR10044:SF139">
    <property type="entry name" value="DEATH-ASSOCIATED INHIBITOR OF APOPTOSIS 2"/>
    <property type="match status" value="1"/>
</dbReference>
<sequence>MFRGQENNETNGKGRNSQKSHRKIPSSIDASENNKTRKSVDNNDSENSPGSFIFLQKYKDKADDKRMRGLDLQAFSVKHLLFWCMSLEKMALYEKIKFMVHEFFAEIKNREKIQTARNKIYDYLTFTQDNFTNNVQVYPAHTLGDYLQEITSNPNMSQNERMKYDMIRTSTFSNFPRNCPVSTLNLVKAGFYYEGQRDEVVCFRCGKKYSKWQTGDDPLVIHRQISPTCSFMAEFEQATDRDVQNSLPSNSPNINQSQSNILYSRDSSERNRNGFSQSYKKNEHDSPHNTSNPFNNGTSQNISVSTLGDRDKPTSNLTSNTQCSGHETSDSRFRNSDTIPNEFSQNIDISTSDARRSSTSATSNAISEPQQDRHGTSSLLTYPQDFQRTTQNHGITTSNQGAPHQSQRITTSNQGAPHQSQRITTSNQDAPHQSQGITTQNQYPTNQNQAIASQNQGATNQNQNIDTQTQASASATTGPKSAAATLEPLGISIERPRYPQYAVLTTRIASYKDWSANLEQRPEELARAGFLYEGRNDFTRCFFCAGGLRDWEPGDIPWIEHARWYEKCVFLRQCMGDEFVKLVKEGKIEDAKRKLSGQRRKSNVETKSNSSDHSESPNSATHTDTNDDDSATENQREVLMEENRQLKDQQICKICKDEDISVVFLPCGHMVTCLSCAPAIRICPLCGQFVKGTIKAILS</sequence>
<dbReference type="SMART" id="SM00238">
    <property type="entry name" value="BIR"/>
    <property type="match status" value="2"/>
</dbReference>
<feature type="compositionally biased region" description="Polar residues" evidence="6">
    <location>
        <begin position="314"/>
        <end position="326"/>
    </location>
</feature>
<dbReference type="InterPro" id="IPR011029">
    <property type="entry name" value="DEATH-like_dom_sf"/>
</dbReference>
<feature type="compositionally biased region" description="Low complexity" evidence="6">
    <location>
        <begin position="347"/>
        <end position="367"/>
    </location>
</feature>
<evidence type="ECO:0000313" key="9">
    <source>
        <dbReference type="Proteomes" id="UP001186944"/>
    </source>
</evidence>
<dbReference type="InterPro" id="IPR050784">
    <property type="entry name" value="IAP"/>
</dbReference>
<feature type="region of interest" description="Disordered" evidence="6">
    <location>
        <begin position="593"/>
        <end position="632"/>
    </location>
</feature>
<dbReference type="Gene3D" id="1.10.1170.10">
    <property type="entry name" value="Inhibitor Of Apoptosis Protein (2mihbC-IAP-1), Chain A"/>
    <property type="match status" value="3"/>
</dbReference>
<feature type="compositionally biased region" description="Basic and acidic residues" evidence="6">
    <location>
        <begin position="32"/>
        <end position="41"/>
    </location>
</feature>
<dbReference type="GO" id="GO:0005634">
    <property type="term" value="C:nucleus"/>
    <property type="evidence" value="ECO:0007669"/>
    <property type="project" value="TreeGrafter"/>
</dbReference>
<protein>
    <recommendedName>
        <fullName evidence="7">RING-type domain-containing protein</fullName>
    </recommendedName>
</protein>
<dbReference type="CDD" id="cd16713">
    <property type="entry name" value="RING-HC_BIRC2_3_7"/>
    <property type="match status" value="1"/>
</dbReference>
<evidence type="ECO:0000256" key="5">
    <source>
        <dbReference type="PROSITE-ProRule" id="PRU00175"/>
    </source>
</evidence>
<feature type="region of interest" description="Disordered" evidence="6">
    <location>
        <begin position="240"/>
        <end position="378"/>
    </location>
</feature>
<feature type="region of interest" description="Disordered" evidence="6">
    <location>
        <begin position="391"/>
        <end position="440"/>
    </location>
</feature>
<feature type="compositionally biased region" description="Low complexity" evidence="6">
    <location>
        <begin position="245"/>
        <end position="262"/>
    </location>
</feature>
<dbReference type="PANTHER" id="PTHR10044">
    <property type="entry name" value="INHIBITOR OF APOPTOSIS"/>
    <property type="match status" value="1"/>
</dbReference>
<dbReference type="Pfam" id="PF13920">
    <property type="entry name" value="zf-C3HC4_3"/>
    <property type="match status" value="1"/>
</dbReference>
<evidence type="ECO:0000256" key="2">
    <source>
        <dbReference type="ARBA" id="ARBA00022723"/>
    </source>
</evidence>
<keyword evidence="2" id="KW-0479">Metal-binding</keyword>
<dbReference type="Gene3D" id="1.10.533.10">
    <property type="entry name" value="Death Domain, Fas"/>
    <property type="match status" value="1"/>
</dbReference>
<dbReference type="PROSITE" id="PS50143">
    <property type="entry name" value="BIR_REPEAT_2"/>
    <property type="match status" value="2"/>
</dbReference>
<dbReference type="EMBL" id="VSWD01000006">
    <property type="protein sequence ID" value="KAK3100454.1"/>
    <property type="molecule type" value="Genomic_DNA"/>
</dbReference>
<evidence type="ECO:0000313" key="8">
    <source>
        <dbReference type="EMBL" id="KAK3100454.1"/>
    </source>
</evidence>
<dbReference type="SMART" id="SM00184">
    <property type="entry name" value="RING"/>
    <property type="match status" value="1"/>
</dbReference>
<feature type="domain" description="RING-type" evidence="7">
    <location>
        <begin position="652"/>
        <end position="686"/>
    </location>
</feature>
<dbReference type="AlphaFoldDB" id="A0AA88Y947"/>
<reference evidence="8" key="1">
    <citation type="submission" date="2019-08" db="EMBL/GenBank/DDBJ databases">
        <title>The improved chromosome-level genome for the pearl oyster Pinctada fucata martensii using PacBio sequencing and Hi-C.</title>
        <authorList>
            <person name="Zheng Z."/>
        </authorList>
    </citation>
    <scope>NUCLEOTIDE SEQUENCE</scope>
    <source>
        <strain evidence="8">ZZ-2019</strain>
        <tissue evidence="8">Adductor muscle</tissue>
    </source>
</reference>
<dbReference type="FunFam" id="1.10.1170.10:FF:000002">
    <property type="entry name" value="Baculoviral IAP repeat containing 7"/>
    <property type="match status" value="1"/>
</dbReference>
<dbReference type="Proteomes" id="UP001186944">
    <property type="component" value="Unassembled WGS sequence"/>
</dbReference>
<feature type="compositionally biased region" description="Polar residues" evidence="6">
    <location>
        <begin position="1"/>
        <end position="15"/>
    </location>
</feature>
<dbReference type="Pfam" id="PF00653">
    <property type="entry name" value="BIR"/>
    <property type="match status" value="2"/>
</dbReference>
<dbReference type="GO" id="GO:0008270">
    <property type="term" value="F:zinc ion binding"/>
    <property type="evidence" value="ECO:0007669"/>
    <property type="project" value="UniProtKB-KW"/>
</dbReference>
<feature type="compositionally biased region" description="Polar residues" evidence="6">
    <location>
        <begin position="288"/>
        <end position="306"/>
    </location>
</feature>
<evidence type="ECO:0000256" key="6">
    <source>
        <dbReference type="SAM" id="MobiDB-lite"/>
    </source>
</evidence>
<keyword evidence="4" id="KW-0862">Zinc</keyword>
<dbReference type="InterPro" id="IPR001370">
    <property type="entry name" value="BIR_rpt"/>
</dbReference>
<dbReference type="GO" id="GO:0005737">
    <property type="term" value="C:cytoplasm"/>
    <property type="evidence" value="ECO:0007669"/>
    <property type="project" value="TreeGrafter"/>
</dbReference>
<comment type="similarity">
    <text evidence="1">Belongs to the IAP family.</text>
</comment>
<evidence type="ECO:0000259" key="7">
    <source>
        <dbReference type="PROSITE" id="PS50089"/>
    </source>
</evidence>
<dbReference type="CDD" id="cd00022">
    <property type="entry name" value="BIR"/>
    <property type="match status" value="2"/>
</dbReference>
<gene>
    <name evidence="8" type="ORF">FSP39_020294</name>
</gene>
<organism evidence="8 9">
    <name type="scientific">Pinctada imbricata</name>
    <name type="common">Atlantic pearl-oyster</name>
    <name type="synonym">Pinctada martensii</name>
    <dbReference type="NCBI Taxonomy" id="66713"/>
    <lineage>
        <taxon>Eukaryota</taxon>
        <taxon>Metazoa</taxon>
        <taxon>Spiralia</taxon>
        <taxon>Lophotrochozoa</taxon>
        <taxon>Mollusca</taxon>
        <taxon>Bivalvia</taxon>
        <taxon>Autobranchia</taxon>
        <taxon>Pteriomorphia</taxon>
        <taxon>Pterioida</taxon>
        <taxon>Pterioidea</taxon>
        <taxon>Pteriidae</taxon>
        <taxon>Pinctada</taxon>
    </lineage>
</organism>
<keyword evidence="9" id="KW-1185">Reference proteome</keyword>
<name>A0AA88Y947_PINIB</name>
<evidence type="ECO:0000256" key="3">
    <source>
        <dbReference type="ARBA" id="ARBA00022771"/>
    </source>
</evidence>